<dbReference type="EMBL" id="LWUJ01000010">
    <property type="protein sequence ID" value="OAL10546.1"/>
    <property type="molecule type" value="Genomic_DNA"/>
</dbReference>
<dbReference type="AlphaFoldDB" id="A0A1A9QF17"/>
<dbReference type="RefSeq" id="WP_187149781.1">
    <property type="nucleotide sequence ID" value="NZ_LWUJ01000010.1"/>
</dbReference>
<evidence type="ECO:0000313" key="2">
    <source>
        <dbReference type="Proteomes" id="UP000077623"/>
    </source>
</evidence>
<evidence type="ECO:0000313" key="1">
    <source>
        <dbReference type="EMBL" id="OAL10546.1"/>
    </source>
</evidence>
<protein>
    <submittedName>
        <fullName evidence="1">Uncharacterized protein</fullName>
    </submittedName>
</protein>
<accession>A0A1A9QF17</accession>
<keyword evidence="2" id="KW-1185">Reference proteome</keyword>
<reference evidence="2" key="1">
    <citation type="submission" date="2016-04" db="EMBL/GenBank/DDBJ databases">
        <authorList>
            <person name="Quiroz-Castaneda R.E."/>
            <person name="Martinez-Ocampo F."/>
        </authorList>
    </citation>
    <scope>NUCLEOTIDE SEQUENCE [LARGE SCALE GENOMIC DNA]</scope>
    <source>
        <strain evidence="2">INIFAP01</strain>
    </source>
</reference>
<dbReference type="Proteomes" id="UP000077623">
    <property type="component" value="Unassembled WGS sequence"/>
</dbReference>
<gene>
    <name evidence="1" type="ORF">A6V39_00580</name>
</gene>
<comment type="caution">
    <text evidence="1">The sequence shown here is derived from an EMBL/GenBank/DDBJ whole genome shotgun (WGS) entry which is preliminary data.</text>
</comment>
<organism evidence="1 2">
    <name type="scientific">Candidatus Mycoplasma haematobovis</name>
    <dbReference type="NCBI Taxonomy" id="432608"/>
    <lineage>
        <taxon>Bacteria</taxon>
        <taxon>Bacillati</taxon>
        <taxon>Mycoplasmatota</taxon>
        <taxon>Mollicutes</taxon>
        <taxon>Mycoplasmataceae</taxon>
        <taxon>Mycoplasma</taxon>
    </lineage>
</organism>
<sequence>MHSIAKTGIALTLLTGTSVAAYYTKDYFSERIDQKLQGIRVNDEAGWSKKQQAIKKASAAPNALVDDLAKIKEDIEKIKQWCQNNYRAYYDGEKDTRFKNVQTYCIYNNKDKLPEGVIEENGDWTTANGVLTSKQPADNLSTKMQEIKTKLSGVTPPNTNALKEWCLAYYEEIWKETKTDDFKDAETYCVKKTSP</sequence>
<proteinExistence type="predicted"/>
<name>A0A1A9QF17_9MOLU</name>